<evidence type="ECO:0000313" key="2">
    <source>
        <dbReference type="EMBL" id="OKY77416.1"/>
    </source>
</evidence>
<protein>
    <submittedName>
        <fullName evidence="2">Uncharacterized protein</fullName>
    </submittedName>
</protein>
<dbReference type="EMBL" id="MSDW01000002">
    <property type="protein sequence ID" value="OKY77416.1"/>
    <property type="molecule type" value="Genomic_DNA"/>
</dbReference>
<dbReference type="Proteomes" id="UP000185744">
    <property type="component" value="Unassembled WGS sequence"/>
</dbReference>
<gene>
    <name evidence="2" type="ORF">BTN85_2066</name>
</gene>
<dbReference type="AlphaFoldDB" id="A0A1Q6DSS1"/>
<evidence type="ECO:0000256" key="1">
    <source>
        <dbReference type="SAM" id="MobiDB-lite"/>
    </source>
</evidence>
<dbReference type="InParanoid" id="A0A1Q6DSS1"/>
<dbReference type="STRING" id="1903181.BTN85_2066"/>
<evidence type="ECO:0000313" key="3">
    <source>
        <dbReference type="Proteomes" id="UP000185744"/>
    </source>
</evidence>
<name>A0A1Q6DSS1_METT1</name>
<reference evidence="2" key="1">
    <citation type="submission" date="2016-12" db="EMBL/GenBank/DDBJ databases">
        <title>Discovery of methanogenic haloarchaea.</title>
        <authorList>
            <person name="Sorokin D.Y."/>
            <person name="Makarova K.S."/>
            <person name="Abbas B."/>
            <person name="Ferrer M."/>
            <person name="Golyshin P.N."/>
        </authorList>
    </citation>
    <scope>NUCLEOTIDE SEQUENCE [LARGE SCALE GENOMIC DNA]</scope>
    <source>
        <strain evidence="2">HMET1</strain>
    </source>
</reference>
<accession>A0A1Q6DSS1</accession>
<comment type="caution">
    <text evidence="2">The sequence shown here is derived from an EMBL/GenBank/DDBJ whole genome shotgun (WGS) entry which is preliminary data.</text>
</comment>
<organism evidence="2 3">
    <name type="scientific">Methanohalarchaeum thermophilum</name>
    <dbReference type="NCBI Taxonomy" id="1903181"/>
    <lineage>
        <taxon>Archaea</taxon>
        <taxon>Methanobacteriati</taxon>
        <taxon>Methanobacteriota</taxon>
        <taxon>Methanonatronarchaeia</taxon>
        <taxon>Methanonatronarchaeales</taxon>
        <taxon>Methanonatronarchaeaceae</taxon>
        <taxon>Candidatus Methanohalarchaeum</taxon>
    </lineage>
</organism>
<proteinExistence type="predicted"/>
<sequence length="75" mass="8279">MACNIALDLYACPNIGDGNQLTLGKVRPKTSAQKTARLKNENKTKKQKQKGVNMGSQKVFVQDKNGAPLMPYKTR</sequence>
<feature type="region of interest" description="Disordered" evidence="1">
    <location>
        <begin position="27"/>
        <end position="75"/>
    </location>
</feature>
<keyword evidence="3" id="KW-1185">Reference proteome</keyword>